<gene>
    <name evidence="8" type="primary">purC</name>
    <name evidence="10" type="ORF">HRUBRA_02516</name>
</gene>
<evidence type="ECO:0000256" key="8">
    <source>
        <dbReference type="HAMAP-Rule" id="MF_00137"/>
    </source>
</evidence>
<dbReference type="AlphaFoldDB" id="A0A095VN20"/>
<dbReference type="CDD" id="cd01414">
    <property type="entry name" value="SAICAR_synt_Sc"/>
    <property type="match status" value="1"/>
</dbReference>
<evidence type="ECO:0000313" key="10">
    <source>
        <dbReference type="EMBL" id="KGE02872.1"/>
    </source>
</evidence>
<dbReference type="Pfam" id="PF01259">
    <property type="entry name" value="SAICAR_synt"/>
    <property type="match status" value="1"/>
</dbReference>
<comment type="caution">
    <text evidence="10">The sequence shown here is derived from an EMBL/GenBank/DDBJ whole genome shotgun (WGS) entry which is preliminary data.</text>
</comment>
<dbReference type="HAMAP" id="MF_00137">
    <property type="entry name" value="SAICAR_synth"/>
    <property type="match status" value="1"/>
</dbReference>
<dbReference type="STRING" id="1265313.HRUBRA_02516"/>
<dbReference type="EC" id="6.3.2.6" evidence="8"/>
<dbReference type="Proteomes" id="UP000029640">
    <property type="component" value="Unassembled WGS sequence"/>
</dbReference>
<proteinExistence type="inferred from homology"/>
<reference evidence="10 11" key="1">
    <citation type="journal article" date="2014" name="Genome Announc.">
        <title>Genome Sequence of Gammaproteobacterial Pseudohaliea rubra Type Strain DSM 19751, Isolated from Coastal Seawater of the Mediterranean Sea.</title>
        <authorList>
            <person name="Spring S."/>
            <person name="Fiebig A."/>
            <person name="Riedel T."/>
            <person name="Goker M."/>
            <person name="Klenk H.P."/>
        </authorList>
    </citation>
    <scope>NUCLEOTIDE SEQUENCE [LARGE SCALE GENOMIC DNA]</scope>
    <source>
        <strain evidence="10 11">DSM 19751</strain>
    </source>
</reference>
<dbReference type="InterPro" id="IPR014106">
    <property type="entry name" value="SAICAR_synthase_Vibrio-typ"/>
</dbReference>
<keyword evidence="5 8" id="KW-0658">Purine biosynthesis</keyword>
<keyword evidence="6 8" id="KW-0067">ATP-binding</keyword>
<evidence type="ECO:0000256" key="6">
    <source>
        <dbReference type="ARBA" id="ARBA00022840"/>
    </source>
</evidence>
<evidence type="ECO:0000256" key="1">
    <source>
        <dbReference type="ARBA" id="ARBA00004672"/>
    </source>
</evidence>
<evidence type="ECO:0000256" key="7">
    <source>
        <dbReference type="ARBA" id="ARBA00048475"/>
    </source>
</evidence>
<dbReference type="GO" id="GO:0006189">
    <property type="term" value="P:'de novo' IMP biosynthetic process"/>
    <property type="evidence" value="ECO:0007669"/>
    <property type="project" value="UniProtKB-UniRule"/>
</dbReference>
<evidence type="ECO:0000259" key="9">
    <source>
        <dbReference type="Pfam" id="PF01259"/>
    </source>
</evidence>
<dbReference type="SUPFAM" id="SSF56104">
    <property type="entry name" value="SAICAR synthase-like"/>
    <property type="match status" value="1"/>
</dbReference>
<dbReference type="eggNOG" id="COG0152">
    <property type="taxonomic scope" value="Bacteria"/>
</dbReference>
<dbReference type="Gene3D" id="3.30.470.20">
    <property type="entry name" value="ATP-grasp fold, B domain"/>
    <property type="match status" value="1"/>
</dbReference>
<evidence type="ECO:0000256" key="4">
    <source>
        <dbReference type="ARBA" id="ARBA00022741"/>
    </source>
</evidence>
<dbReference type="OrthoDB" id="9801549at2"/>
<dbReference type="RefSeq" id="WP_035516122.1">
    <property type="nucleotide sequence ID" value="NZ_KN234761.1"/>
</dbReference>
<keyword evidence="3 8" id="KW-0436">Ligase</keyword>
<dbReference type="InterPro" id="IPR028923">
    <property type="entry name" value="SAICAR_synt/ADE2_N"/>
</dbReference>
<organism evidence="10 11">
    <name type="scientific">Pseudohaliea rubra DSM 19751</name>
    <dbReference type="NCBI Taxonomy" id="1265313"/>
    <lineage>
        <taxon>Bacteria</taxon>
        <taxon>Pseudomonadati</taxon>
        <taxon>Pseudomonadota</taxon>
        <taxon>Gammaproteobacteria</taxon>
        <taxon>Cellvibrionales</taxon>
        <taxon>Halieaceae</taxon>
        <taxon>Pseudohaliea</taxon>
    </lineage>
</organism>
<dbReference type="Gene3D" id="3.30.200.20">
    <property type="entry name" value="Phosphorylase Kinase, domain 1"/>
    <property type="match status" value="1"/>
</dbReference>
<evidence type="ECO:0000256" key="2">
    <source>
        <dbReference type="ARBA" id="ARBA00010190"/>
    </source>
</evidence>
<comment type="pathway">
    <text evidence="1 8">Purine metabolism; IMP biosynthesis via de novo pathway; 5-amino-1-(5-phospho-D-ribosyl)imidazole-4-carboxamide from 5-amino-1-(5-phospho-D-ribosyl)imidazole-4-carboxylate: step 1/2.</text>
</comment>
<dbReference type="GO" id="GO:0005737">
    <property type="term" value="C:cytoplasm"/>
    <property type="evidence" value="ECO:0007669"/>
    <property type="project" value="TreeGrafter"/>
</dbReference>
<accession>A0A095VN20</accession>
<keyword evidence="4 8" id="KW-0547">Nucleotide-binding</keyword>
<comment type="similarity">
    <text evidence="2 8">Belongs to the SAICAR synthetase family.</text>
</comment>
<dbReference type="NCBIfam" id="TIGR02735">
    <property type="entry name" value="purC_vibrio"/>
    <property type="match status" value="1"/>
</dbReference>
<dbReference type="PANTHER" id="PTHR43700">
    <property type="entry name" value="PHOSPHORIBOSYLAMINOIMIDAZOLE-SUCCINOCARBOXAMIDE SYNTHASE"/>
    <property type="match status" value="1"/>
</dbReference>
<evidence type="ECO:0000313" key="11">
    <source>
        <dbReference type="Proteomes" id="UP000029640"/>
    </source>
</evidence>
<dbReference type="GO" id="GO:0005524">
    <property type="term" value="F:ATP binding"/>
    <property type="evidence" value="ECO:0007669"/>
    <property type="project" value="UniProtKB-KW"/>
</dbReference>
<dbReference type="UniPathway" id="UPA00074">
    <property type="reaction ID" value="UER00131"/>
</dbReference>
<evidence type="ECO:0000256" key="5">
    <source>
        <dbReference type="ARBA" id="ARBA00022755"/>
    </source>
</evidence>
<dbReference type="GO" id="GO:0004639">
    <property type="term" value="F:phosphoribosylaminoimidazolesuccinocarboxamide synthase activity"/>
    <property type="evidence" value="ECO:0007669"/>
    <property type="project" value="UniProtKB-UniRule"/>
</dbReference>
<dbReference type="HOGENOM" id="CLU_064197_0_0_6"/>
<comment type="catalytic activity">
    <reaction evidence="7 8">
        <text>5-amino-1-(5-phospho-D-ribosyl)imidazole-4-carboxylate + L-aspartate + ATP = (2S)-2-[5-amino-1-(5-phospho-beta-D-ribosyl)imidazole-4-carboxamido]succinate + ADP + phosphate + 2 H(+)</text>
        <dbReference type="Rhea" id="RHEA:22628"/>
        <dbReference type="ChEBI" id="CHEBI:15378"/>
        <dbReference type="ChEBI" id="CHEBI:29991"/>
        <dbReference type="ChEBI" id="CHEBI:30616"/>
        <dbReference type="ChEBI" id="CHEBI:43474"/>
        <dbReference type="ChEBI" id="CHEBI:58443"/>
        <dbReference type="ChEBI" id="CHEBI:77657"/>
        <dbReference type="ChEBI" id="CHEBI:456216"/>
        <dbReference type="EC" id="6.3.2.6"/>
    </reaction>
</comment>
<dbReference type="PANTHER" id="PTHR43700:SF1">
    <property type="entry name" value="PHOSPHORIBOSYLAMINOIMIDAZOLE-SUCCINOCARBOXAMIDE SYNTHASE"/>
    <property type="match status" value="1"/>
</dbReference>
<protein>
    <recommendedName>
        <fullName evidence="8">Phosphoribosylaminoimidazole-succinocarboxamide synthase</fullName>
        <ecNumber evidence="8">6.3.2.6</ecNumber>
    </recommendedName>
    <alternativeName>
        <fullName evidence="8">SAICAR synthetase</fullName>
    </alternativeName>
</protein>
<sequence>MDSAAQVLAVNDDLPIRTGAPVHSGKVRAVYWLTERDSRRLAEDRGYRVVPGAPLGIMVISDRLSAFDCLWRAEGGWDGVPGKGAALNAIAAHWFRSFAAAGLAPAHLLEAPHPLLWVVQRARPLALEAIARQYITGSLWRAYEAGERSFCGIALPEGLGAHERLPELLMTPSTKGVLRGLPGVPEADDVNISRAQLLKHRAAFGFEDPGDVDHYTTLLASGFRLIERELAALDLVFVDTKFEFGYVDTAEGTAQLIYLDEVGTPDSSRIWDGPRYRAGEVVEFSKEAFRQALLSGAPDPAVLLDKGRMASRQALAREWILPRALFEQVSASYRGLAERLTGERLAVPERPREELTGVLADELGLLD</sequence>
<name>A0A095VN20_9GAMM</name>
<feature type="domain" description="SAICAR synthetase/ADE2 N-terminal" evidence="9">
    <location>
        <begin position="57"/>
        <end position="294"/>
    </location>
</feature>
<keyword evidence="11" id="KW-1185">Reference proteome</keyword>
<dbReference type="PATRIC" id="fig|1265313.6.peg.2480"/>
<dbReference type="EMBL" id="AUVB01000080">
    <property type="protein sequence ID" value="KGE02872.1"/>
    <property type="molecule type" value="Genomic_DNA"/>
</dbReference>
<evidence type="ECO:0000256" key="3">
    <source>
        <dbReference type="ARBA" id="ARBA00022598"/>
    </source>
</evidence>